<dbReference type="SUPFAM" id="SSF56436">
    <property type="entry name" value="C-type lectin-like"/>
    <property type="match status" value="1"/>
</dbReference>
<evidence type="ECO:0000256" key="3">
    <source>
        <dbReference type="SAM" id="Phobius"/>
    </source>
</evidence>
<dbReference type="InterPro" id="IPR016187">
    <property type="entry name" value="CTDL_fold"/>
</dbReference>
<dbReference type="InterPro" id="IPR001304">
    <property type="entry name" value="C-type_lectin-like"/>
</dbReference>
<sequence length="327" mass="38367">MEFELYADHTWQSQAERRNTLDDAHFSSENELKTKKHLVVWRWALAGMMCLLFLLLVVALSLMSLYLQVNYHLFRIQKEMEDLRQNQSRGLMELDEERACSIYLSGNLSAMQQAHQSLENTILFHLTQNLTHYQRQIQDIKLQRQAVHQNYSALRKEYNVFMERNILIPRSSAFLNTCQRNDSDNNILVCHFCPSKWQLFGLSCYLRSSGTKNWMQGGHWCRTQGGYLAVINSEKEQVFLKSIVGMKSWIGLSDHEREGYWRWIDGTPYDKTPRFWSRNPPKSNEAEDCVTLSAFSMWDDEDCNRTYLSVCERTAAQIILKGHILSN</sequence>
<dbReference type="CDD" id="cd03590">
    <property type="entry name" value="CLECT_DC-SIGN_like"/>
    <property type="match status" value="1"/>
</dbReference>
<keyword evidence="3" id="KW-0472">Membrane</keyword>
<reference evidence="5" key="1">
    <citation type="submission" date="2022-03" db="EMBL/GenBank/DDBJ databases">
        <authorList>
            <person name="Alioto T."/>
            <person name="Alioto T."/>
            <person name="Gomez Garrido J."/>
        </authorList>
    </citation>
    <scope>NUCLEOTIDE SEQUENCE</scope>
</reference>
<dbReference type="Pfam" id="PF00059">
    <property type="entry name" value="Lectin_C"/>
    <property type="match status" value="1"/>
</dbReference>
<dbReference type="InterPro" id="IPR050111">
    <property type="entry name" value="C-type_lectin/snaclec_domain"/>
</dbReference>
<dbReference type="InterPro" id="IPR016186">
    <property type="entry name" value="C-type_lectin-like/link_sf"/>
</dbReference>
<accession>A0AAD1TBV6</accession>
<dbReference type="EMBL" id="OW240922">
    <property type="protein sequence ID" value="CAH2322630.1"/>
    <property type="molecule type" value="Genomic_DNA"/>
</dbReference>
<keyword evidence="1" id="KW-0430">Lectin</keyword>
<name>A0AAD1TBV6_PELCU</name>
<feature type="domain" description="C-type lectin" evidence="4">
    <location>
        <begin position="200"/>
        <end position="312"/>
    </location>
</feature>
<dbReference type="PANTHER" id="PTHR22803">
    <property type="entry name" value="MANNOSE, PHOSPHOLIPASE, LECTIN RECEPTOR RELATED"/>
    <property type="match status" value="1"/>
</dbReference>
<keyword evidence="3" id="KW-0812">Transmembrane</keyword>
<dbReference type="InterPro" id="IPR033989">
    <property type="entry name" value="CD209-like_CTLD"/>
</dbReference>
<keyword evidence="6" id="KW-1185">Reference proteome</keyword>
<gene>
    <name evidence="5" type="ORF">PECUL_23A008423</name>
</gene>
<evidence type="ECO:0000313" key="5">
    <source>
        <dbReference type="EMBL" id="CAH2322630.1"/>
    </source>
</evidence>
<evidence type="ECO:0000256" key="1">
    <source>
        <dbReference type="ARBA" id="ARBA00022734"/>
    </source>
</evidence>
<dbReference type="PROSITE" id="PS00615">
    <property type="entry name" value="C_TYPE_LECTIN_1"/>
    <property type="match status" value="1"/>
</dbReference>
<evidence type="ECO:0000313" key="6">
    <source>
        <dbReference type="Proteomes" id="UP001295444"/>
    </source>
</evidence>
<keyword evidence="2" id="KW-1015">Disulfide bond</keyword>
<dbReference type="PROSITE" id="PS50041">
    <property type="entry name" value="C_TYPE_LECTIN_2"/>
    <property type="match status" value="1"/>
</dbReference>
<dbReference type="SMART" id="SM00034">
    <property type="entry name" value="CLECT"/>
    <property type="match status" value="1"/>
</dbReference>
<proteinExistence type="predicted"/>
<protein>
    <recommendedName>
        <fullName evidence="4">C-type lectin domain-containing protein</fullName>
    </recommendedName>
</protein>
<keyword evidence="3" id="KW-1133">Transmembrane helix</keyword>
<feature type="transmembrane region" description="Helical" evidence="3">
    <location>
        <begin position="43"/>
        <end position="67"/>
    </location>
</feature>
<dbReference type="InterPro" id="IPR018378">
    <property type="entry name" value="C-type_lectin_CS"/>
</dbReference>
<dbReference type="AlphaFoldDB" id="A0AAD1TBV6"/>
<dbReference type="Proteomes" id="UP001295444">
    <property type="component" value="Chromosome 11"/>
</dbReference>
<evidence type="ECO:0000259" key="4">
    <source>
        <dbReference type="PROSITE" id="PS50041"/>
    </source>
</evidence>
<organism evidence="5 6">
    <name type="scientific">Pelobates cultripes</name>
    <name type="common">Western spadefoot toad</name>
    <dbReference type="NCBI Taxonomy" id="61616"/>
    <lineage>
        <taxon>Eukaryota</taxon>
        <taxon>Metazoa</taxon>
        <taxon>Chordata</taxon>
        <taxon>Craniata</taxon>
        <taxon>Vertebrata</taxon>
        <taxon>Euteleostomi</taxon>
        <taxon>Amphibia</taxon>
        <taxon>Batrachia</taxon>
        <taxon>Anura</taxon>
        <taxon>Pelobatoidea</taxon>
        <taxon>Pelobatidae</taxon>
        <taxon>Pelobates</taxon>
    </lineage>
</organism>
<dbReference type="GO" id="GO:0030246">
    <property type="term" value="F:carbohydrate binding"/>
    <property type="evidence" value="ECO:0007669"/>
    <property type="project" value="UniProtKB-KW"/>
</dbReference>
<dbReference type="Gene3D" id="3.10.100.10">
    <property type="entry name" value="Mannose-Binding Protein A, subunit A"/>
    <property type="match status" value="1"/>
</dbReference>
<evidence type="ECO:0000256" key="2">
    <source>
        <dbReference type="ARBA" id="ARBA00023157"/>
    </source>
</evidence>